<gene>
    <name evidence="1" type="ORF">SDC9_185169</name>
</gene>
<protein>
    <submittedName>
        <fullName evidence="1">Uncharacterized protein</fullName>
    </submittedName>
</protein>
<reference evidence="1" key="1">
    <citation type="submission" date="2019-08" db="EMBL/GenBank/DDBJ databases">
        <authorList>
            <person name="Kucharzyk K."/>
            <person name="Murdoch R.W."/>
            <person name="Higgins S."/>
            <person name="Loffler F."/>
        </authorList>
    </citation>
    <scope>NUCLEOTIDE SEQUENCE</scope>
</reference>
<dbReference type="AlphaFoldDB" id="A0A645HHH4"/>
<sequence>MVGFGNAVDRVHEREEIVLIVYVLLAVRREQDVTLLGQTQPQKHVARQNPFLLRFKHLAHRRAGDEQKLAVEPLGKQVSAGVLRIGQIHVADAVHDHAVDHLRHVPVPAAVARFHMENRNLEPLCRNRRECGVGVPQHEQRIRLFALHHRVGLCDDVSHRFA</sequence>
<evidence type="ECO:0000313" key="1">
    <source>
        <dbReference type="EMBL" id="MPN37649.1"/>
    </source>
</evidence>
<proteinExistence type="predicted"/>
<dbReference type="EMBL" id="VSSQ01092419">
    <property type="protein sequence ID" value="MPN37649.1"/>
    <property type="molecule type" value="Genomic_DNA"/>
</dbReference>
<accession>A0A645HHH4</accession>
<organism evidence="1">
    <name type="scientific">bioreactor metagenome</name>
    <dbReference type="NCBI Taxonomy" id="1076179"/>
    <lineage>
        <taxon>unclassified sequences</taxon>
        <taxon>metagenomes</taxon>
        <taxon>ecological metagenomes</taxon>
    </lineage>
</organism>
<comment type="caution">
    <text evidence="1">The sequence shown here is derived from an EMBL/GenBank/DDBJ whole genome shotgun (WGS) entry which is preliminary data.</text>
</comment>
<name>A0A645HHH4_9ZZZZ</name>